<keyword evidence="3" id="KW-1185">Reference proteome</keyword>
<name>A0ABY5ZH94_9BACT</name>
<dbReference type="InterPro" id="IPR009875">
    <property type="entry name" value="PilZ_domain"/>
</dbReference>
<dbReference type="SUPFAM" id="SSF141371">
    <property type="entry name" value="PilZ domain-like"/>
    <property type="match status" value="1"/>
</dbReference>
<evidence type="ECO:0000259" key="1">
    <source>
        <dbReference type="Pfam" id="PF07238"/>
    </source>
</evidence>
<accession>A0ABY5ZH94</accession>
<sequence length="228" mass="25691">MEKISPQAALQHLGGRKSVKVYLPTRGTGTLPFEGIAQPVTTSVIKVSFPPDTLPRNIDTAGEFKLAIAEAGPSISVHGYVRQVVNDRQVLLEAVEAYQHPQKREHFRIDVDVPVRYWRYSDEPDYRPEILQSPTERINLSGGGMMFVAEFKVAEGQKLCFELSIPGPPREIVRCEGRVVRVTERGESAWGVAVHFIDLDDEDQETLISYCFSEQRRQLRTKVEVAGR</sequence>
<organism evidence="2 3">
    <name type="scientific">Geoalkalibacter halelectricus</name>
    <dbReference type="NCBI Taxonomy" id="2847045"/>
    <lineage>
        <taxon>Bacteria</taxon>
        <taxon>Pseudomonadati</taxon>
        <taxon>Thermodesulfobacteriota</taxon>
        <taxon>Desulfuromonadia</taxon>
        <taxon>Desulfuromonadales</taxon>
        <taxon>Geoalkalibacteraceae</taxon>
        <taxon>Geoalkalibacter</taxon>
    </lineage>
</organism>
<gene>
    <name evidence="2" type="ORF">L9S41_09555</name>
</gene>
<feature type="domain" description="PilZ" evidence="1">
    <location>
        <begin position="102"/>
        <end position="212"/>
    </location>
</feature>
<dbReference type="Pfam" id="PF07238">
    <property type="entry name" value="PilZ"/>
    <property type="match status" value="1"/>
</dbReference>
<protein>
    <submittedName>
        <fullName evidence="2">PilZ domain-containing protein</fullName>
    </submittedName>
</protein>
<evidence type="ECO:0000313" key="3">
    <source>
        <dbReference type="Proteomes" id="UP001060414"/>
    </source>
</evidence>
<dbReference type="RefSeq" id="WP_260746297.1">
    <property type="nucleotide sequence ID" value="NZ_CP092109.1"/>
</dbReference>
<dbReference type="EMBL" id="CP092109">
    <property type="protein sequence ID" value="UWZ77948.1"/>
    <property type="molecule type" value="Genomic_DNA"/>
</dbReference>
<reference evidence="2" key="1">
    <citation type="journal article" date="2022" name="Environ. Microbiol.">
        <title>Geoalkalibacter halelectricus SAP #1 sp. nov. possessing extracellular electron transfer and mineral#reducing capabilities from a haloalkaline environment.</title>
        <authorList>
            <person name="Yadav S."/>
            <person name="Singh R."/>
            <person name="Sundharam S.S."/>
            <person name="Chaudhary S."/>
            <person name="Krishnamurthi S."/>
            <person name="Patil S.A."/>
        </authorList>
    </citation>
    <scope>NUCLEOTIDE SEQUENCE</scope>
    <source>
        <strain evidence="2">SAP-1</strain>
    </source>
</reference>
<dbReference type="Proteomes" id="UP001060414">
    <property type="component" value="Chromosome"/>
</dbReference>
<proteinExistence type="predicted"/>
<dbReference type="Gene3D" id="2.40.10.220">
    <property type="entry name" value="predicted glycosyltransferase like domains"/>
    <property type="match status" value="1"/>
</dbReference>
<evidence type="ECO:0000313" key="2">
    <source>
        <dbReference type="EMBL" id="UWZ77948.1"/>
    </source>
</evidence>